<evidence type="ECO:0000256" key="2">
    <source>
        <dbReference type="SAM" id="Phobius"/>
    </source>
</evidence>
<dbReference type="SUPFAM" id="SSF54427">
    <property type="entry name" value="NTF2-like"/>
    <property type="match status" value="1"/>
</dbReference>
<dbReference type="Gene3D" id="3.10.450.240">
    <property type="match status" value="1"/>
</dbReference>
<sequence length="306" mass="32554">MLYLTPKKMTLAAFAAAALFLFTAFAEVADAKSRSGGRSFKRPSQTSRQSTQAVQQKPAASPRAPMSGGSSLMRGLAGGIMGGVLGGLLFGGLAHGMGMGGLGGSGIGLFEILLMAGLAYAAFRIFTRKKALAGHGSNEAPAAAGFFSGSPGQTDPEADPLVMGVKEIWAVYPSFDPEGFKETAQDLFFKVQAGWTRRDTAVLDPYVGEQLLAEYDRHFREMREQGVINRLENIAVRSVDLTAAGVDGPEMFVTVRFLANLLDYTVDEATDRVVSGNPDTVVKFREEWTFAAPAGIPSWKLEGIGS</sequence>
<dbReference type="EMBL" id="CM001488">
    <property type="protein sequence ID" value="EIM64113.1"/>
    <property type="molecule type" value="Genomic_DNA"/>
</dbReference>
<dbReference type="InterPro" id="IPR007379">
    <property type="entry name" value="Tim44-like_dom"/>
</dbReference>
<keyword evidence="2" id="KW-0472">Membrane</keyword>
<dbReference type="SMART" id="SM00978">
    <property type="entry name" value="Tim44"/>
    <property type="match status" value="1"/>
</dbReference>
<keyword evidence="3" id="KW-0732">Signal</keyword>
<organism evidence="5 6">
    <name type="scientific">Desulfobacter postgatei 2ac9</name>
    <dbReference type="NCBI Taxonomy" id="879212"/>
    <lineage>
        <taxon>Bacteria</taxon>
        <taxon>Pseudomonadati</taxon>
        <taxon>Thermodesulfobacteriota</taxon>
        <taxon>Desulfobacteria</taxon>
        <taxon>Desulfobacterales</taxon>
        <taxon>Desulfobacteraceae</taxon>
        <taxon>Desulfobacter</taxon>
    </lineage>
</organism>
<dbReference type="eggNOG" id="COG4395">
    <property type="taxonomic scope" value="Bacteria"/>
</dbReference>
<feature type="region of interest" description="Disordered" evidence="1">
    <location>
        <begin position="34"/>
        <end position="69"/>
    </location>
</feature>
<keyword evidence="2" id="KW-0812">Transmembrane</keyword>
<dbReference type="PANTHER" id="PTHR41542">
    <property type="entry name" value="BLL5807 PROTEIN"/>
    <property type="match status" value="1"/>
</dbReference>
<feature type="chain" id="PRO_5003699695" description="Tim44-like domain-containing protein" evidence="3">
    <location>
        <begin position="27"/>
        <end position="306"/>
    </location>
</feature>
<feature type="signal peptide" evidence="3">
    <location>
        <begin position="1"/>
        <end position="26"/>
    </location>
</feature>
<dbReference type="PANTHER" id="PTHR41542:SF1">
    <property type="entry name" value="BLL5807 PROTEIN"/>
    <property type="match status" value="1"/>
</dbReference>
<feature type="compositionally biased region" description="Polar residues" evidence="1">
    <location>
        <begin position="42"/>
        <end position="55"/>
    </location>
</feature>
<evidence type="ECO:0000256" key="3">
    <source>
        <dbReference type="SAM" id="SignalP"/>
    </source>
</evidence>
<accession>I5B3Q0</accession>
<evidence type="ECO:0000256" key="1">
    <source>
        <dbReference type="SAM" id="MobiDB-lite"/>
    </source>
</evidence>
<dbReference type="Proteomes" id="UP000005778">
    <property type="component" value="Chromosome"/>
</dbReference>
<evidence type="ECO:0000313" key="6">
    <source>
        <dbReference type="Proteomes" id="UP000005778"/>
    </source>
</evidence>
<keyword evidence="6" id="KW-1185">Reference proteome</keyword>
<dbReference type="HOGENOM" id="CLU_066429_0_0_7"/>
<dbReference type="AlphaFoldDB" id="I5B3Q0"/>
<gene>
    <name evidence="5" type="ORF">DespoDRAFT_02237</name>
</gene>
<keyword evidence="2" id="KW-1133">Transmembrane helix</keyword>
<protein>
    <recommendedName>
        <fullName evidence="4">Tim44-like domain-containing protein</fullName>
    </recommendedName>
</protein>
<dbReference type="STRING" id="879212.DespoDRAFT_02237"/>
<dbReference type="Pfam" id="PF04280">
    <property type="entry name" value="Tim44"/>
    <property type="match status" value="1"/>
</dbReference>
<reference evidence="5 6" key="2">
    <citation type="submission" date="2012-02" db="EMBL/GenBank/DDBJ databases">
        <title>Improved High-Quality Draft sequence of Desulfobacter postgatei 2ac9.</title>
        <authorList>
            <consortium name="US DOE Joint Genome Institute"/>
            <person name="Lucas S."/>
            <person name="Han J."/>
            <person name="Lapidus A."/>
            <person name="Cheng J.-F."/>
            <person name="Goodwin L."/>
            <person name="Pitluck S."/>
            <person name="Peters L."/>
            <person name="Ovchinnikova G."/>
            <person name="Held B."/>
            <person name="Detter J.C."/>
            <person name="Han C."/>
            <person name="Tapia R."/>
            <person name="Land M."/>
            <person name="Hauser L."/>
            <person name="Kyrpides N."/>
            <person name="Ivanova N."/>
            <person name="Pagani I."/>
            <person name="Orellana R."/>
            <person name="Lovley D."/>
            <person name="Woyke T."/>
        </authorList>
    </citation>
    <scope>NUCLEOTIDE SEQUENCE [LARGE SCALE GENOMIC DNA]</scope>
    <source>
        <strain evidence="5 6">2ac9</strain>
    </source>
</reference>
<evidence type="ECO:0000313" key="5">
    <source>
        <dbReference type="EMBL" id="EIM64113.1"/>
    </source>
</evidence>
<feature type="domain" description="Tim44-like" evidence="4">
    <location>
        <begin position="161"/>
        <end position="306"/>
    </location>
</feature>
<name>I5B3Q0_9BACT</name>
<proteinExistence type="predicted"/>
<reference evidence="5 6" key="1">
    <citation type="submission" date="2011-09" db="EMBL/GenBank/DDBJ databases">
        <authorList>
            <consortium name="US DOE Joint Genome Institute (JGI-PGF)"/>
            <person name="Lucas S."/>
            <person name="Han J."/>
            <person name="Lapidus A."/>
            <person name="Cheng J.-F."/>
            <person name="Goodwin L."/>
            <person name="Pitluck S."/>
            <person name="Peters L."/>
            <person name="Land M.L."/>
            <person name="Hauser L."/>
            <person name="Orellana R."/>
            <person name="Lovley D."/>
            <person name="Woyke T.J."/>
        </authorList>
    </citation>
    <scope>NUCLEOTIDE SEQUENCE [LARGE SCALE GENOMIC DNA]</scope>
    <source>
        <strain evidence="5 6">2ac9</strain>
    </source>
</reference>
<feature type="transmembrane region" description="Helical" evidence="2">
    <location>
        <begin position="102"/>
        <end position="123"/>
    </location>
</feature>
<dbReference type="RefSeq" id="WP_004073572.1">
    <property type="nucleotide sequence ID" value="NZ_CM001488.1"/>
</dbReference>
<feature type="transmembrane region" description="Helical" evidence="2">
    <location>
        <begin position="72"/>
        <end position="90"/>
    </location>
</feature>
<dbReference type="InterPro" id="IPR032710">
    <property type="entry name" value="NTF2-like_dom_sf"/>
</dbReference>
<evidence type="ECO:0000259" key="4">
    <source>
        <dbReference type="SMART" id="SM00978"/>
    </source>
</evidence>